<reference evidence="3 4" key="1">
    <citation type="submission" date="2017-05" db="EMBL/GenBank/DDBJ databases">
        <authorList>
            <person name="Song R."/>
            <person name="Chenine A.L."/>
            <person name="Ruprecht R.M."/>
        </authorList>
    </citation>
    <scope>NUCLEOTIDE SEQUENCE [LARGE SCALE GENOMIC DNA]</scope>
    <source>
        <strain evidence="3 4">DSM 26136</strain>
    </source>
</reference>
<accession>A0A1Y0ERY2</accession>
<feature type="domain" description="Fumarylacetoacetase-like C-terminal" evidence="2">
    <location>
        <begin position="40"/>
        <end position="239"/>
    </location>
</feature>
<dbReference type="Proteomes" id="UP000196138">
    <property type="component" value="Chromosome"/>
</dbReference>
<dbReference type="PANTHER" id="PTHR11820">
    <property type="entry name" value="ACYLPYRUVASE"/>
    <property type="match status" value="1"/>
</dbReference>
<dbReference type="InterPro" id="IPR036663">
    <property type="entry name" value="Fumarylacetoacetase_C_sf"/>
</dbReference>
<dbReference type="KEGG" id="cser:CCO03_18740"/>
<dbReference type="GO" id="GO:0018773">
    <property type="term" value="F:acetylpyruvate hydrolase activity"/>
    <property type="evidence" value="ECO:0007669"/>
    <property type="project" value="TreeGrafter"/>
</dbReference>
<gene>
    <name evidence="3" type="ORF">CCO03_18740</name>
</gene>
<evidence type="ECO:0000259" key="2">
    <source>
        <dbReference type="Pfam" id="PF01557"/>
    </source>
</evidence>
<keyword evidence="1" id="KW-0479">Metal-binding</keyword>
<proteinExistence type="predicted"/>
<evidence type="ECO:0000256" key="1">
    <source>
        <dbReference type="ARBA" id="ARBA00022723"/>
    </source>
</evidence>
<dbReference type="SUPFAM" id="SSF56529">
    <property type="entry name" value="FAH"/>
    <property type="match status" value="1"/>
</dbReference>
<dbReference type="InterPro" id="IPR011234">
    <property type="entry name" value="Fumarylacetoacetase-like_C"/>
</dbReference>
<dbReference type="OrthoDB" id="9805307at2"/>
<dbReference type="Pfam" id="PF01557">
    <property type="entry name" value="FAA_hydrolase"/>
    <property type="match status" value="1"/>
</dbReference>
<dbReference type="AlphaFoldDB" id="A0A1Y0ERY2"/>
<evidence type="ECO:0000313" key="4">
    <source>
        <dbReference type="Proteomes" id="UP000196138"/>
    </source>
</evidence>
<protein>
    <submittedName>
        <fullName evidence="3">Fumarylacetoacetase</fullName>
    </submittedName>
</protein>
<keyword evidence="4" id="KW-1185">Reference proteome</keyword>
<dbReference type="EMBL" id="CP021455">
    <property type="protein sequence ID" value="ARU06424.1"/>
    <property type="molecule type" value="Genomic_DNA"/>
</dbReference>
<dbReference type="Gene3D" id="3.90.850.10">
    <property type="entry name" value="Fumarylacetoacetase-like, C-terminal domain"/>
    <property type="match status" value="1"/>
</dbReference>
<sequence length="244" mass="26409">MGVHRFHWEFHVSESFAFAPPPVVSLAIEGSSQRFPVRRIFCVGRNYAAHAREMGADPSREPPFYFNKSNLHLVPSGTTLPYPTETQNFHHEVELVVAIGKPAFRIDTSEAASVIWGYGVGLDMTRRDLQDAAKQARRPWGTSKDFEGAAVVSPLVPVAQTGVLTQGAITLSVNGQLRQSGDLADQIWNVDEVIANLSRLYHLQPGDLIMTGTPEGVGPVVVGDVLEGQIAGLGEVKLTLSAAV</sequence>
<dbReference type="PANTHER" id="PTHR11820:SF90">
    <property type="entry name" value="FLUTATHIONE S-TRANSFERASE"/>
    <property type="match status" value="1"/>
</dbReference>
<name>A0A1Y0ERY2_9BURK</name>
<dbReference type="GO" id="GO:0046872">
    <property type="term" value="F:metal ion binding"/>
    <property type="evidence" value="ECO:0007669"/>
    <property type="project" value="UniProtKB-KW"/>
</dbReference>
<evidence type="ECO:0000313" key="3">
    <source>
        <dbReference type="EMBL" id="ARU06424.1"/>
    </source>
</evidence>
<organism evidence="3 4">
    <name type="scientific">Comamonas serinivorans</name>
    <dbReference type="NCBI Taxonomy" id="1082851"/>
    <lineage>
        <taxon>Bacteria</taxon>
        <taxon>Pseudomonadati</taxon>
        <taxon>Pseudomonadota</taxon>
        <taxon>Betaproteobacteria</taxon>
        <taxon>Burkholderiales</taxon>
        <taxon>Comamonadaceae</taxon>
        <taxon>Comamonas</taxon>
    </lineage>
</organism>